<dbReference type="CDD" id="cd01948">
    <property type="entry name" value="EAL"/>
    <property type="match status" value="1"/>
</dbReference>
<comment type="caution">
    <text evidence="4">The sequence shown here is derived from an EMBL/GenBank/DDBJ whole genome shotgun (WGS) entry which is preliminary data.</text>
</comment>
<dbReference type="InterPro" id="IPR001633">
    <property type="entry name" value="EAL_dom"/>
</dbReference>
<dbReference type="Pfam" id="PF00990">
    <property type="entry name" value="GGDEF"/>
    <property type="match status" value="1"/>
</dbReference>
<dbReference type="InterPro" id="IPR043128">
    <property type="entry name" value="Rev_trsase/Diguanyl_cyclase"/>
</dbReference>
<evidence type="ECO:0000259" key="3">
    <source>
        <dbReference type="PROSITE" id="PS50887"/>
    </source>
</evidence>
<dbReference type="Pfam" id="PF00563">
    <property type="entry name" value="EAL"/>
    <property type="match status" value="1"/>
</dbReference>
<dbReference type="PROSITE" id="PS50883">
    <property type="entry name" value="EAL"/>
    <property type="match status" value="1"/>
</dbReference>
<reference evidence="4" key="1">
    <citation type="submission" date="2022-09" db="EMBL/GenBank/DDBJ databases">
        <title>Rhodovastum sp. nov. RN2-1 isolated from soil in Seongnam, South Korea.</title>
        <authorList>
            <person name="Le N.T."/>
        </authorList>
    </citation>
    <scope>NUCLEOTIDE SEQUENCE</scope>
    <source>
        <strain evidence="4">RN2-1</strain>
    </source>
</reference>
<dbReference type="PROSITE" id="PS50887">
    <property type="entry name" value="GGDEF"/>
    <property type="match status" value="1"/>
</dbReference>
<evidence type="ECO:0000313" key="4">
    <source>
        <dbReference type="EMBL" id="MCW3477193.1"/>
    </source>
</evidence>
<dbReference type="CDD" id="cd01949">
    <property type="entry name" value="GGDEF"/>
    <property type="match status" value="1"/>
</dbReference>
<evidence type="ECO:0000313" key="5">
    <source>
        <dbReference type="Proteomes" id="UP001165679"/>
    </source>
</evidence>
<feature type="domain" description="GGDEF" evidence="3">
    <location>
        <begin position="253"/>
        <end position="386"/>
    </location>
</feature>
<dbReference type="SUPFAM" id="SSF55073">
    <property type="entry name" value="Nucleotide cyclase"/>
    <property type="match status" value="1"/>
</dbReference>
<dbReference type="InterPro" id="IPR029787">
    <property type="entry name" value="Nucleotide_cyclase"/>
</dbReference>
<dbReference type="PANTHER" id="PTHR44757:SF2">
    <property type="entry name" value="BIOFILM ARCHITECTURE MAINTENANCE PROTEIN MBAA"/>
    <property type="match status" value="1"/>
</dbReference>
<feature type="transmembrane region" description="Helical" evidence="1">
    <location>
        <begin position="45"/>
        <end position="62"/>
    </location>
</feature>
<proteinExistence type="predicted"/>
<accession>A0AA41YRV5</accession>
<dbReference type="SMART" id="SM00267">
    <property type="entry name" value="GGDEF"/>
    <property type="match status" value="1"/>
</dbReference>
<sequence>MRDLWRRRLGLSGRLYAAMSALLLTLALLAGGGLQVAAGTAAPAMALWVAGAALCLLSLAFLRGAPARLSHLSCAVASLRAGTAALERRGDALQAANRRFEAALNNMAQGLLMLDAQQRLLVCNRRLLELYHLRPEAMRPGATLHDMLRHSIEMGNHPGRSPDALMADLHAHVRPGHRGMWEHTMPDGRVLAARWQPMPGGGWIGTFEDITERQMSVARIAHMAGHDGLTGLPNRTAFHEAIGRALGRARRGEDFAVLCIGLDRFKQVNDTLGHPVGDALLRDAALRLRRSVREIDTVARFGGDEFAIVQAGLDQPGGAEALARRVGETLSQPFTIDGQVIVVSASVGIALATRDSHDVHLLLRNADLALWRAKQDGRGTFRFFEPEMDTRAQAHRALEMDVRQALARNEFELYYQPLVSIDSRRVNGFEALLRWRHPSRGLVPPDAFIPLAEEIGLIGPIGAWVLRTACMEAAGWAAPGGGAPPRVAVNLSPLQFAGHGLVETVQAALAASGLPGERLELEITESVLLQDNATTLETLHRLRRLGARICMDDFGTGYSSLSYLRSFPFDKIKIDKSFIQCLADSEENAAIVRAIAGLGVSLGIATTAEGVETLAQLEHVIAKGCTEVQGHFFSPPRPARDVPVLLAAALQREAA</sequence>
<protein>
    <submittedName>
        <fullName evidence="4">EAL domain-containing protein</fullName>
    </submittedName>
</protein>
<keyword evidence="1" id="KW-1133">Transmembrane helix</keyword>
<dbReference type="RefSeq" id="WP_264716124.1">
    <property type="nucleotide sequence ID" value="NZ_JAPDNT010000031.1"/>
</dbReference>
<organism evidence="4 5">
    <name type="scientific">Limobrevibacterium gyesilva</name>
    <dbReference type="NCBI Taxonomy" id="2991712"/>
    <lineage>
        <taxon>Bacteria</taxon>
        <taxon>Pseudomonadati</taxon>
        <taxon>Pseudomonadota</taxon>
        <taxon>Alphaproteobacteria</taxon>
        <taxon>Acetobacterales</taxon>
        <taxon>Acetobacteraceae</taxon>
        <taxon>Limobrevibacterium</taxon>
    </lineage>
</organism>
<dbReference type="InterPro" id="IPR035919">
    <property type="entry name" value="EAL_sf"/>
</dbReference>
<keyword evidence="1" id="KW-0812">Transmembrane</keyword>
<dbReference type="Proteomes" id="UP001165679">
    <property type="component" value="Unassembled WGS sequence"/>
</dbReference>
<dbReference type="InterPro" id="IPR052155">
    <property type="entry name" value="Biofilm_reg_signaling"/>
</dbReference>
<dbReference type="AlphaFoldDB" id="A0AA41YRV5"/>
<dbReference type="InterPro" id="IPR000160">
    <property type="entry name" value="GGDEF_dom"/>
</dbReference>
<evidence type="ECO:0000256" key="1">
    <source>
        <dbReference type="SAM" id="Phobius"/>
    </source>
</evidence>
<keyword evidence="1" id="KW-0472">Membrane</keyword>
<dbReference type="NCBIfam" id="TIGR00254">
    <property type="entry name" value="GGDEF"/>
    <property type="match status" value="1"/>
</dbReference>
<dbReference type="InterPro" id="IPR035965">
    <property type="entry name" value="PAS-like_dom_sf"/>
</dbReference>
<dbReference type="Gene3D" id="3.20.20.450">
    <property type="entry name" value="EAL domain"/>
    <property type="match status" value="1"/>
</dbReference>
<dbReference type="EMBL" id="JAPDNT010000031">
    <property type="protein sequence ID" value="MCW3477193.1"/>
    <property type="molecule type" value="Genomic_DNA"/>
</dbReference>
<dbReference type="PANTHER" id="PTHR44757">
    <property type="entry name" value="DIGUANYLATE CYCLASE DGCP"/>
    <property type="match status" value="1"/>
</dbReference>
<dbReference type="Pfam" id="PF12860">
    <property type="entry name" value="PAS_7"/>
    <property type="match status" value="1"/>
</dbReference>
<evidence type="ECO:0000259" key="2">
    <source>
        <dbReference type="PROSITE" id="PS50883"/>
    </source>
</evidence>
<dbReference type="SUPFAM" id="SSF55785">
    <property type="entry name" value="PYP-like sensor domain (PAS domain)"/>
    <property type="match status" value="1"/>
</dbReference>
<keyword evidence="5" id="KW-1185">Reference proteome</keyword>
<dbReference type="Gene3D" id="3.30.450.20">
    <property type="entry name" value="PAS domain"/>
    <property type="match status" value="1"/>
</dbReference>
<reference evidence="4" key="2">
    <citation type="submission" date="2022-10" db="EMBL/GenBank/DDBJ databases">
        <authorList>
            <person name="Trinh H.N."/>
        </authorList>
    </citation>
    <scope>NUCLEOTIDE SEQUENCE</scope>
    <source>
        <strain evidence="4">RN2-1</strain>
    </source>
</reference>
<dbReference type="SMART" id="SM00052">
    <property type="entry name" value="EAL"/>
    <property type="match status" value="1"/>
</dbReference>
<gene>
    <name evidence="4" type="ORF">OL599_21710</name>
</gene>
<dbReference type="Gene3D" id="3.30.70.270">
    <property type="match status" value="1"/>
</dbReference>
<feature type="domain" description="EAL" evidence="2">
    <location>
        <begin position="395"/>
        <end position="650"/>
    </location>
</feature>
<name>A0AA41YRV5_9PROT</name>
<dbReference type="SUPFAM" id="SSF141868">
    <property type="entry name" value="EAL domain-like"/>
    <property type="match status" value="1"/>
</dbReference>